<organism evidence="2 3">
    <name type="scientific">Propionibacterium cyclohexanicum</name>
    <dbReference type="NCBI Taxonomy" id="64702"/>
    <lineage>
        <taxon>Bacteria</taxon>
        <taxon>Bacillati</taxon>
        <taxon>Actinomycetota</taxon>
        <taxon>Actinomycetes</taxon>
        <taxon>Propionibacteriales</taxon>
        <taxon>Propionibacteriaceae</taxon>
        <taxon>Propionibacterium</taxon>
    </lineage>
</organism>
<gene>
    <name evidence="2" type="ORF">SAMN05443377_11192</name>
</gene>
<evidence type="ECO:0000256" key="1">
    <source>
        <dbReference type="SAM" id="MobiDB-lite"/>
    </source>
</evidence>
<feature type="region of interest" description="Disordered" evidence="1">
    <location>
        <begin position="1"/>
        <end position="24"/>
    </location>
</feature>
<dbReference type="Proteomes" id="UP000198815">
    <property type="component" value="Unassembled WGS sequence"/>
</dbReference>
<accession>A0A1H9S7V0</accession>
<keyword evidence="3" id="KW-1185">Reference proteome</keyword>
<evidence type="ECO:0000313" key="2">
    <source>
        <dbReference type="EMBL" id="SER81054.1"/>
    </source>
</evidence>
<feature type="compositionally biased region" description="Polar residues" evidence="1">
    <location>
        <begin position="1"/>
        <end position="14"/>
    </location>
</feature>
<name>A0A1H9S7V0_9ACTN</name>
<dbReference type="AlphaFoldDB" id="A0A1H9S7V0"/>
<sequence>MLSNYWSRLSQEQEVTGMDKESDSKDLMDEFTLDDEVTELASVDDLWYFVTKNGSWVVGTG</sequence>
<reference evidence="2 3" key="1">
    <citation type="submission" date="2016-10" db="EMBL/GenBank/DDBJ databases">
        <authorList>
            <person name="de Groot N.N."/>
        </authorList>
    </citation>
    <scope>NUCLEOTIDE SEQUENCE [LARGE SCALE GENOMIC DNA]</scope>
    <source>
        <strain evidence="2 3">DSM 16859</strain>
    </source>
</reference>
<evidence type="ECO:0000313" key="3">
    <source>
        <dbReference type="Proteomes" id="UP000198815"/>
    </source>
</evidence>
<dbReference type="EMBL" id="FOGZ01000011">
    <property type="protein sequence ID" value="SER81054.1"/>
    <property type="molecule type" value="Genomic_DNA"/>
</dbReference>
<protein>
    <submittedName>
        <fullName evidence="2">Exported signaling peptide, YydF/SAG_2028 family</fullName>
    </submittedName>
</protein>
<proteinExistence type="predicted"/>